<dbReference type="PANTHER" id="PTHR30457">
    <property type="entry name" value="5'-NUCLEOTIDASE SURE"/>
    <property type="match status" value="1"/>
</dbReference>
<evidence type="ECO:0000256" key="1">
    <source>
        <dbReference type="ARBA" id="ARBA00000815"/>
    </source>
</evidence>
<reference evidence="7 8" key="1">
    <citation type="submission" date="2016-10" db="EMBL/GenBank/DDBJ databases">
        <authorList>
            <person name="de Groot N.N."/>
        </authorList>
    </citation>
    <scope>NUCLEOTIDE SEQUENCE [LARGE SCALE GENOMIC DNA]</scope>
    <source>
        <strain evidence="7 8">DSM 43941</strain>
    </source>
</reference>
<keyword evidence="5" id="KW-0378">Hydrolase</keyword>
<dbReference type="InterPro" id="IPR002828">
    <property type="entry name" value="SurE-like_Pase/nucleotidase"/>
</dbReference>
<accession>A0A1H2C6X2</accession>
<keyword evidence="4" id="KW-0479">Metal-binding</keyword>
<dbReference type="EC" id="3.1.3.5" evidence="3"/>
<comment type="catalytic activity">
    <reaction evidence="1">
        <text>a ribonucleoside 5'-phosphate + H2O = a ribonucleoside + phosphate</text>
        <dbReference type="Rhea" id="RHEA:12484"/>
        <dbReference type="ChEBI" id="CHEBI:15377"/>
        <dbReference type="ChEBI" id="CHEBI:18254"/>
        <dbReference type="ChEBI" id="CHEBI:43474"/>
        <dbReference type="ChEBI" id="CHEBI:58043"/>
        <dbReference type="EC" id="3.1.3.5"/>
    </reaction>
</comment>
<feature type="domain" description="Survival protein SurE-like phosphatase/nucleotidase" evidence="6">
    <location>
        <begin position="15"/>
        <end position="221"/>
    </location>
</feature>
<sequence>MMTPTTTGDHPRMRILITNDDGIESPGIRWLARTVAHAGYDVVVAAPLSESSGASASMTAVVKDGKIVSEPRELAGCRNIPTFGVAASPAYIVLLALRDAFGPAPDLIVSGINRGANAGAAVVHSGTVGACLTGAHAGLHGLAVSLDVLTPASASASSGGAAIAALDALDDEQHHWVSGADLAVRLIPALLHTPPGTVFNLNVPDLHVDGIRGLRQAHLARFGQVQMSIAEAGDGYVRTAVQAAEETLEEGSDLAALAENFAVVTPIRAPHEDTEVRINVGAIRVQSPAI</sequence>
<comment type="similarity">
    <text evidence="2">Belongs to the SurE nucleotidase family.</text>
</comment>
<dbReference type="Gene3D" id="3.40.1210.10">
    <property type="entry name" value="Survival protein SurE-like phosphatase/nucleotidase"/>
    <property type="match status" value="1"/>
</dbReference>
<dbReference type="PANTHER" id="PTHR30457:SF0">
    <property type="entry name" value="PHOSPHATASE, PUTATIVE (AFU_ORTHOLOGUE AFUA_4G01070)-RELATED"/>
    <property type="match status" value="1"/>
</dbReference>
<dbReference type="AlphaFoldDB" id="A0A1H2C6X2"/>
<evidence type="ECO:0000259" key="6">
    <source>
        <dbReference type="Pfam" id="PF01975"/>
    </source>
</evidence>
<dbReference type="Pfam" id="PF01975">
    <property type="entry name" value="SurE"/>
    <property type="match status" value="1"/>
</dbReference>
<dbReference type="InterPro" id="IPR036523">
    <property type="entry name" value="SurE-like_sf"/>
</dbReference>
<dbReference type="Proteomes" id="UP000198688">
    <property type="component" value="Chromosome I"/>
</dbReference>
<name>A0A1H2C6X2_9ACTN</name>
<dbReference type="EMBL" id="LT629758">
    <property type="protein sequence ID" value="SDT65997.1"/>
    <property type="molecule type" value="Genomic_DNA"/>
</dbReference>
<evidence type="ECO:0000313" key="7">
    <source>
        <dbReference type="EMBL" id="SDT65997.1"/>
    </source>
</evidence>
<proteinExistence type="inferred from homology"/>
<dbReference type="InterPro" id="IPR030048">
    <property type="entry name" value="SurE"/>
</dbReference>
<dbReference type="GO" id="GO:0046872">
    <property type="term" value="F:metal ion binding"/>
    <property type="evidence" value="ECO:0007669"/>
    <property type="project" value="UniProtKB-KW"/>
</dbReference>
<evidence type="ECO:0000256" key="4">
    <source>
        <dbReference type="ARBA" id="ARBA00022723"/>
    </source>
</evidence>
<dbReference type="STRING" id="113562.SAMN04489716_5302"/>
<organism evidence="7 8">
    <name type="scientific">Actinoplanes derwentensis</name>
    <dbReference type="NCBI Taxonomy" id="113562"/>
    <lineage>
        <taxon>Bacteria</taxon>
        <taxon>Bacillati</taxon>
        <taxon>Actinomycetota</taxon>
        <taxon>Actinomycetes</taxon>
        <taxon>Micromonosporales</taxon>
        <taxon>Micromonosporaceae</taxon>
        <taxon>Actinoplanes</taxon>
    </lineage>
</organism>
<gene>
    <name evidence="7" type="ORF">SAMN04489716_5302</name>
</gene>
<evidence type="ECO:0000256" key="5">
    <source>
        <dbReference type="ARBA" id="ARBA00022801"/>
    </source>
</evidence>
<evidence type="ECO:0000313" key="8">
    <source>
        <dbReference type="Proteomes" id="UP000198688"/>
    </source>
</evidence>
<dbReference type="SUPFAM" id="SSF64167">
    <property type="entry name" value="SurE-like"/>
    <property type="match status" value="1"/>
</dbReference>
<protein>
    <recommendedName>
        <fullName evidence="3">5'-nucleotidase</fullName>
        <ecNumber evidence="3">3.1.3.5</ecNumber>
    </recommendedName>
</protein>
<dbReference type="GO" id="GO:0008253">
    <property type="term" value="F:5'-nucleotidase activity"/>
    <property type="evidence" value="ECO:0007669"/>
    <property type="project" value="UniProtKB-EC"/>
</dbReference>
<evidence type="ECO:0000256" key="2">
    <source>
        <dbReference type="ARBA" id="ARBA00011062"/>
    </source>
</evidence>
<evidence type="ECO:0000256" key="3">
    <source>
        <dbReference type="ARBA" id="ARBA00012643"/>
    </source>
</evidence>
<keyword evidence="8" id="KW-1185">Reference proteome</keyword>